<dbReference type="InterPro" id="IPR006685">
    <property type="entry name" value="MscS_channel_2nd"/>
</dbReference>
<dbReference type="InterPro" id="IPR010920">
    <property type="entry name" value="LSM_dom_sf"/>
</dbReference>
<comment type="subcellular location">
    <subcellularLocation>
        <location evidence="1">Membrane</location>
    </subcellularLocation>
</comment>
<dbReference type="Proteomes" id="UP000053352">
    <property type="component" value="Unassembled WGS sequence"/>
</dbReference>
<name>A0A0V8RV60_PYROC</name>
<evidence type="ECO:0000313" key="7">
    <source>
        <dbReference type="EMBL" id="KSW11932.1"/>
    </source>
</evidence>
<dbReference type="STRING" id="2309.CF15_03830"/>
<dbReference type="InterPro" id="IPR045275">
    <property type="entry name" value="MscS_archaea/bacteria_type"/>
</dbReference>
<dbReference type="PANTHER" id="PTHR30221:SF1">
    <property type="entry name" value="SMALL-CONDUCTANCE MECHANOSENSITIVE CHANNEL"/>
    <property type="match status" value="1"/>
</dbReference>
<evidence type="ECO:0000313" key="8">
    <source>
        <dbReference type="Proteomes" id="UP000053352"/>
    </source>
</evidence>
<evidence type="ECO:0000256" key="5">
    <source>
        <dbReference type="SAM" id="Phobius"/>
    </source>
</evidence>
<dbReference type="InterPro" id="IPR023408">
    <property type="entry name" value="MscS_beta-dom_sf"/>
</dbReference>
<accession>A0A0V8RV60</accession>
<keyword evidence="3 5" id="KW-1133">Transmembrane helix</keyword>
<evidence type="ECO:0000256" key="3">
    <source>
        <dbReference type="ARBA" id="ARBA00022989"/>
    </source>
</evidence>
<dbReference type="GO" id="GO:0008381">
    <property type="term" value="F:mechanosensitive monoatomic ion channel activity"/>
    <property type="evidence" value="ECO:0007669"/>
    <property type="project" value="InterPro"/>
</dbReference>
<proteinExistence type="predicted"/>
<protein>
    <recommendedName>
        <fullName evidence="6">Mechanosensitive ion channel MscS domain-containing protein</fullName>
    </recommendedName>
</protein>
<comment type="caution">
    <text evidence="7">The sequence shown here is derived from an EMBL/GenBank/DDBJ whole genome shotgun (WGS) entry which is preliminary data.</text>
</comment>
<keyword evidence="2 5" id="KW-0812">Transmembrane</keyword>
<dbReference type="Pfam" id="PF00924">
    <property type="entry name" value="MS_channel_2nd"/>
    <property type="match status" value="1"/>
</dbReference>
<dbReference type="Gene3D" id="2.30.30.60">
    <property type="match status" value="1"/>
</dbReference>
<organism evidence="7 8">
    <name type="scientific">Pyrodictium occultum</name>
    <dbReference type="NCBI Taxonomy" id="2309"/>
    <lineage>
        <taxon>Archaea</taxon>
        <taxon>Thermoproteota</taxon>
        <taxon>Thermoprotei</taxon>
        <taxon>Desulfurococcales</taxon>
        <taxon>Pyrodictiaceae</taxon>
        <taxon>Pyrodictium</taxon>
    </lineage>
</organism>
<reference evidence="7 8" key="1">
    <citation type="submission" date="2015-11" db="EMBL/GenBank/DDBJ databases">
        <title>Genome sequence of Pyrodictium occultum PL-19, a marine hyperthermophilic archaeon isolated from Volcano, Italy.</title>
        <authorList>
            <person name="Utturkar S."/>
            <person name="Huber H."/>
            <person name="Leptihn S."/>
            <person name="Brown S."/>
            <person name="Stetter K.O."/>
            <person name="Podar M."/>
        </authorList>
    </citation>
    <scope>NUCLEOTIDE SEQUENCE [LARGE SCALE GENOMIC DNA]</scope>
    <source>
        <strain evidence="7 8">PL-19</strain>
    </source>
</reference>
<gene>
    <name evidence="7" type="ORF">CF15_03830</name>
</gene>
<feature type="transmembrane region" description="Helical" evidence="5">
    <location>
        <begin position="98"/>
        <end position="125"/>
    </location>
</feature>
<dbReference type="PANTHER" id="PTHR30221">
    <property type="entry name" value="SMALL-CONDUCTANCE MECHANOSENSITIVE CHANNEL"/>
    <property type="match status" value="1"/>
</dbReference>
<evidence type="ECO:0000256" key="1">
    <source>
        <dbReference type="ARBA" id="ARBA00004370"/>
    </source>
</evidence>
<keyword evidence="8" id="KW-1185">Reference proteome</keyword>
<evidence type="ECO:0000259" key="6">
    <source>
        <dbReference type="Pfam" id="PF00924"/>
    </source>
</evidence>
<evidence type="ECO:0000256" key="2">
    <source>
        <dbReference type="ARBA" id="ARBA00022692"/>
    </source>
</evidence>
<feature type="transmembrane region" description="Helical" evidence="5">
    <location>
        <begin position="30"/>
        <end position="51"/>
    </location>
</feature>
<keyword evidence="4 5" id="KW-0472">Membrane</keyword>
<evidence type="ECO:0000256" key="4">
    <source>
        <dbReference type="ARBA" id="ARBA00023136"/>
    </source>
</evidence>
<dbReference type="GO" id="GO:0016020">
    <property type="term" value="C:membrane"/>
    <property type="evidence" value="ECO:0007669"/>
    <property type="project" value="UniProtKB-SubCell"/>
</dbReference>
<feature type="transmembrane region" description="Helical" evidence="5">
    <location>
        <begin position="72"/>
        <end position="92"/>
    </location>
</feature>
<dbReference type="OrthoDB" id="15485at2157"/>
<dbReference type="EMBL" id="LNTB01000001">
    <property type="protein sequence ID" value="KSW11932.1"/>
    <property type="molecule type" value="Genomic_DNA"/>
</dbReference>
<dbReference type="SUPFAM" id="SSF50182">
    <property type="entry name" value="Sm-like ribonucleoproteins"/>
    <property type="match status" value="1"/>
</dbReference>
<dbReference type="AlphaFoldDB" id="A0A0V8RV60"/>
<sequence length="284" mass="31703">MATNTTAEAFSVNNVTNFLGKTVIIVRTKLIPPLIEVIIVFVIVYLFLRLVKSILSRLQRREILPSVLSERIYKLIALITYVTTAIIIVYMFTSAPAVIYTLVALLIVVFLSNWNIIADISAYYVMLISKQSFRGASLIELPRLGIKGKIIETSPLYTRIRTLSGKIVFIPNHIMVSEPVTQLTSIQSVVTLEVEVNKPEIERGSPIEYIEKAIRTILAESRLATRPQDVVITVLSASSDRIKLEVRIPTMGAEPRPATVNAIIDNLYRGLAELSPAIRFKPVI</sequence>
<feature type="domain" description="Mechanosensitive ion channel MscS" evidence="6">
    <location>
        <begin position="125"/>
        <end position="181"/>
    </location>
</feature>
<dbReference type="RefSeq" id="WP_058370612.1">
    <property type="nucleotide sequence ID" value="NZ_LNTB01000001.1"/>
</dbReference>